<evidence type="ECO:0000256" key="2">
    <source>
        <dbReference type="ARBA" id="ARBA00009087"/>
    </source>
</evidence>
<accession>A0A9N9A7E3</accession>
<dbReference type="PANTHER" id="PTHR12202">
    <property type="entry name" value="ESF1 HOMOLOG"/>
    <property type="match status" value="1"/>
</dbReference>
<feature type="compositionally biased region" description="Basic and acidic residues" evidence="5">
    <location>
        <begin position="603"/>
        <end position="615"/>
    </location>
</feature>
<feature type="compositionally biased region" description="Acidic residues" evidence="5">
    <location>
        <begin position="115"/>
        <end position="128"/>
    </location>
</feature>
<feature type="compositionally biased region" description="Polar residues" evidence="5">
    <location>
        <begin position="626"/>
        <end position="637"/>
    </location>
</feature>
<sequence length="637" mass="74621">MKGKNTEFTEANIKKKKPDVLDTEDPRFKHVLKDPRFERPKRKDVKITLDNRFASILKTKEFKESPKVDKYGRPISSDKSAIELERFYRLERPDAEEAGSQKESLELNDKSSEGSESDDDDDSLKEEAEEQIRFGEKTHRFAVVNLDWDNVKASDLMKLFNSFKIDGSVIKSVRIYPSQFGKERLEKEIREGPPKEVFKPNNFSSESNITFQEDQEVITSETIMKNNAGEEFDEELLRKYQLERLNRYYYAVVDCDTAENAQHIYQQCDGAEFERTANFLDLRFVPDDMVFDDEIKDECLQEPDSYKPVDFVTDVSRNNPIYWDNGFSLFTKCWVDRFSSELKMKALQHSNVKLTWDEDDPDRVRTTRQKFSKKDLDIMDFKAYLASSSEESSESDIEISREKLRNLLDEVQLKDQSDREQEIEITFTPGLRELTEETPEKNSIENETTIEAYKRKQRERKQKKKAARKSNNIDDAEEEDTNVDFDDPFFSTSNKPTRSKNLYKMSQQERAETDRKKAELELLVIDDEDNHNNKHFDMKEIIKSEKKKGRKKKRSKGAQEDDDQFEINADDPRFAALYNSHHFAIDPTNPHFKKTKAMSKLLEEQRSDVNRKNEEISSEQISKSSLNDPNLSLLINS</sequence>
<reference evidence="8" key="1">
    <citation type="submission" date="2021-06" db="EMBL/GenBank/DDBJ databases">
        <authorList>
            <person name="Kallberg Y."/>
            <person name="Tangrot J."/>
            <person name="Rosling A."/>
        </authorList>
    </citation>
    <scope>NUCLEOTIDE SEQUENCE</scope>
    <source>
        <strain evidence="8">CL551</strain>
    </source>
</reference>
<dbReference type="InterPro" id="IPR039754">
    <property type="entry name" value="Esf1"/>
</dbReference>
<dbReference type="InterPro" id="IPR056750">
    <property type="entry name" value="RRM_ESF1"/>
</dbReference>
<proteinExistence type="inferred from homology"/>
<dbReference type="PANTHER" id="PTHR12202:SF0">
    <property type="entry name" value="ESF1 HOMOLOG"/>
    <property type="match status" value="1"/>
</dbReference>
<gene>
    <name evidence="8" type="ORF">AMORRO_LOCUS4140</name>
</gene>
<evidence type="ECO:0000256" key="4">
    <source>
        <dbReference type="ARBA" id="ARBA00023242"/>
    </source>
</evidence>
<feature type="region of interest" description="Disordered" evidence="5">
    <location>
        <begin position="603"/>
        <end position="637"/>
    </location>
</feature>
<dbReference type="Pfam" id="PF08159">
    <property type="entry name" value="NUC153"/>
    <property type="match status" value="1"/>
</dbReference>
<feature type="compositionally biased region" description="Polar residues" evidence="5">
    <location>
        <begin position="490"/>
        <end position="506"/>
    </location>
</feature>
<feature type="domain" description="ESF1 RRM" evidence="7">
    <location>
        <begin position="138"/>
        <end position="299"/>
    </location>
</feature>
<comment type="similarity">
    <text evidence="2">Belongs to the ESF1 family.</text>
</comment>
<feature type="compositionally biased region" description="Basic and acidic residues" evidence="5">
    <location>
        <begin position="92"/>
        <end position="113"/>
    </location>
</feature>
<dbReference type="OrthoDB" id="431825at2759"/>
<evidence type="ECO:0000256" key="3">
    <source>
        <dbReference type="ARBA" id="ARBA00023054"/>
    </source>
</evidence>
<feature type="region of interest" description="Disordered" evidence="5">
    <location>
        <begin position="431"/>
        <end position="515"/>
    </location>
</feature>
<evidence type="ECO:0000313" key="8">
    <source>
        <dbReference type="EMBL" id="CAG8519682.1"/>
    </source>
</evidence>
<feature type="compositionally biased region" description="Basic and acidic residues" evidence="5">
    <location>
        <begin position="433"/>
        <end position="444"/>
    </location>
</feature>
<protein>
    <submittedName>
        <fullName evidence="8">18680_t:CDS:1</fullName>
    </submittedName>
</protein>
<dbReference type="Proteomes" id="UP000789342">
    <property type="component" value="Unassembled WGS sequence"/>
</dbReference>
<evidence type="ECO:0000256" key="5">
    <source>
        <dbReference type="SAM" id="MobiDB-lite"/>
    </source>
</evidence>
<organism evidence="8 9">
    <name type="scientific">Acaulospora morrowiae</name>
    <dbReference type="NCBI Taxonomy" id="94023"/>
    <lineage>
        <taxon>Eukaryota</taxon>
        <taxon>Fungi</taxon>
        <taxon>Fungi incertae sedis</taxon>
        <taxon>Mucoromycota</taxon>
        <taxon>Glomeromycotina</taxon>
        <taxon>Glomeromycetes</taxon>
        <taxon>Diversisporales</taxon>
        <taxon>Acaulosporaceae</taxon>
        <taxon>Acaulospora</taxon>
    </lineage>
</organism>
<dbReference type="AlphaFoldDB" id="A0A9N9A7E3"/>
<dbReference type="Pfam" id="PF25121">
    <property type="entry name" value="RRM_ESF1"/>
    <property type="match status" value="1"/>
</dbReference>
<feature type="domain" description="NUC153" evidence="6">
    <location>
        <begin position="571"/>
        <end position="598"/>
    </location>
</feature>
<comment type="subcellular location">
    <subcellularLocation>
        <location evidence="1">Nucleus</location>
        <location evidence="1">Nucleolus</location>
    </subcellularLocation>
</comment>
<feature type="compositionally biased region" description="Acidic residues" evidence="5">
    <location>
        <begin position="474"/>
        <end position="487"/>
    </location>
</feature>
<feature type="compositionally biased region" description="Basic residues" evidence="5">
    <location>
        <begin position="455"/>
        <end position="468"/>
    </location>
</feature>
<feature type="region of interest" description="Disordered" evidence="5">
    <location>
        <begin position="535"/>
        <end position="566"/>
    </location>
</feature>
<feature type="compositionally biased region" description="Basic residues" evidence="5">
    <location>
        <begin position="545"/>
        <end position="556"/>
    </location>
</feature>
<feature type="compositionally biased region" description="Basic and acidic residues" evidence="5">
    <location>
        <begin position="535"/>
        <end position="544"/>
    </location>
</feature>
<evidence type="ECO:0000313" key="9">
    <source>
        <dbReference type="Proteomes" id="UP000789342"/>
    </source>
</evidence>
<keyword evidence="4" id="KW-0539">Nucleus</keyword>
<dbReference type="GO" id="GO:0005730">
    <property type="term" value="C:nucleolus"/>
    <property type="evidence" value="ECO:0007669"/>
    <property type="project" value="UniProtKB-SubCell"/>
</dbReference>
<comment type="caution">
    <text evidence="8">The sequence shown here is derived from an EMBL/GenBank/DDBJ whole genome shotgun (WGS) entry which is preliminary data.</text>
</comment>
<dbReference type="EMBL" id="CAJVPV010002167">
    <property type="protein sequence ID" value="CAG8519682.1"/>
    <property type="molecule type" value="Genomic_DNA"/>
</dbReference>
<keyword evidence="9" id="KW-1185">Reference proteome</keyword>
<feature type="region of interest" description="Disordered" evidence="5">
    <location>
        <begin position="92"/>
        <end position="128"/>
    </location>
</feature>
<evidence type="ECO:0000259" key="7">
    <source>
        <dbReference type="Pfam" id="PF25121"/>
    </source>
</evidence>
<name>A0A9N9A7E3_9GLOM</name>
<evidence type="ECO:0000259" key="6">
    <source>
        <dbReference type="Pfam" id="PF08159"/>
    </source>
</evidence>
<dbReference type="GO" id="GO:0003723">
    <property type="term" value="F:RNA binding"/>
    <property type="evidence" value="ECO:0007669"/>
    <property type="project" value="TreeGrafter"/>
</dbReference>
<dbReference type="GO" id="GO:0006364">
    <property type="term" value="P:rRNA processing"/>
    <property type="evidence" value="ECO:0007669"/>
    <property type="project" value="InterPro"/>
</dbReference>
<evidence type="ECO:0000256" key="1">
    <source>
        <dbReference type="ARBA" id="ARBA00004604"/>
    </source>
</evidence>
<dbReference type="InterPro" id="IPR012580">
    <property type="entry name" value="NUC153"/>
</dbReference>
<keyword evidence="3" id="KW-0175">Coiled coil</keyword>